<proteinExistence type="predicted"/>
<organism evidence="1 2">
    <name type="scientific">Chlamydia muridarum</name>
    <dbReference type="NCBI Taxonomy" id="83560"/>
    <lineage>
        <taxon>Bacteria</taxon>
        <taxon>Pseudomonadati</taxon>
        <taxon>Chlamydiota</taxon>
        <taxon>Chlamydiia</taxon>
        <taxon>Chlamydiales</taxon>
        <taxon>Chlamydiaceae</taxon>
        <taxon>Chlamydia/Chlamydophila group</taxon>
        <taxon>Chlamydia</taxon>
    </lineage>
</organism>
<accession>A0A070A4Q7</accession>
<dbReference type="RefSeq" id="WP_010231443.1">
    <property type="nucleotide sequence ID" value="NZ_CP007217.1"/>
</dbReference>
<dbReference type="KEGG" id="cmg:NC81_03800"/>
<dbReference type="KEGG" id="cmx:DNC_03805"/>
<dbReference type="EMBL" id="CP007217">
    <property type="protein sequence ID" value="AJR10819.1"/>
    <property type="molecule type" value="Genomic_DNA"/>
</dbReference>
<evidence type="ECO:0000313" key="1">
    <source>
        <dbReference type="EMBL" id="AJR10819.1"/>
    </source>
</evidence>
<evidence type="ECO:0000313" key="2">
    <source>
        <dbReference type="Proteomes" id="UP000260363"/>
    </source>
</evidence>
<dbReference type="STRING" id="83560.NC80_03775"/>
<reference evidence="1 2" key="1">
    <citation type="submission" date="2014-02" db="EMBL/GenBank/DDBJ databases">
        <authorList>
            <person name="Chen C."/>
            <person name="Conrad T.A."/>
            <person name="Zhou Z."/>
            <person name="Lai Z."/>
            <person name="Zhong G."/>
        </authorList>
    </citation>
    <scope>NUCLEOTIDE SEQUENCE [LARGE SCALE GENOMIC DNA]</scope>
    <source>
        <strain evidence="1 2">Nigg3-28</strain>
    </source>
</reference>
<dbReference type="GeneID" id="1246114"/>
<dbReference type="Proteomes" id="UP000260363">
    <property type="component" value="Chromosome"/>
</dbReference>
<dbReference type="PATRIC" id="fig|83560.10.peg.775"/>
<gene>
    <name evidence="1" type="ORF">BD36_04025</name>
</gene>
<dbReference type="OMA" id="IKEFRHS"/>
<name>A0A070A4Q7_CHLMR</name>
<sequence length="109" mass="12685">MKEFALLPLLKKKKGFFLSILDLTQIEASLSPEELIPVLRQKKTLLSCIEKVDQQIKKIRDSFSSSLPQEIQEELTEIRSVIQRILEADKKNYSIRKNELGTYAKDRHL</sequence>
<protein>
    <submittedName>
        <fullName evidence="1">Uncharacterized protein</fullName>
    </submittedName>
</protein>
<dbReference type="KEGG" id="cmm:NC80_03775"/>
<dbReference type="AlphaFoldDB" id="A0A070A4Q7"/>